<evidence type="ECO:0000256" key="3">
    <source>
        <dbReference type="ARBA" id="ARBA00022827"/>
    </source>
</evidence>
<protein>
    <recommendedName>
        <fullName evidence="5">Flavin-containing monooxygenase</fullName>
        <ecNumber evidence="5">1.-.-.-</ecNumber>
    </recommendedName>
</protein>
<comment type="similarity">
    <text evidence="5">Belongs to the FMO family.</text>
</comment>
<comment type="similarity">
    <text evidence="1">Belongs to the FAD-binding monooxygenase family.</text>
</comment>
<dbReference type="SMR" id="A0A1D2MWN2"/>
<dbReference type="PANTHER" id="PTHR42877:SF4">
    <property type="entry name" value="FAD_NAD(P)-BINDING DOMAIN-CONTAINING PROTEIN-RELATED"/>
    <property type="match status" value="1"/>
</dbReference>
<dbReference type="InterPro" id="IPR051209">
    <property type="entry name" value="FAD-bind_Monooxygenase_sf"/>
</dbReference>
<evidence type="ECO:0000313" key="7">
    <source>
        <dbReference type="Proteomes" id="UP000094527"/>
    </source>
</evidence>
<dbReference type="InterPro" id="IPR036188">
    <property type="entry name" value="FAD/NAD-bd_sf"/>
</dbReference>
<dbReference type="EC" id="1.-.-.-" evidence="5"/>
<name>A0A1D2MWN2_ORCCI</name>
<dbReference type="Gene3D" id="3.50.50.60">
    <property type="entry name" value="FAD/NAD(P)-binding domain"/>
    <property type="match status" value="2"/>
</dbReference>
<evidence type="ECO:0000313" key="6">
    <source>
        <dbReference type="EMBL" id="ODM97467.1"/>
    </source>
</evidence>
<dbReference type="GO" id="GO:0050660">
    <property type="term" value="F:flavin adenine dinucleotide binding"/>
    <property type="evidence" value="ECO:0007669"/>
    <property type="project" value="InterPro"/>
</dbReference>
<keyword evidence="2 5" id="KW-0285">Flavoprotein</keyword>
<evidence type="ECO:0000256" key="2">
    <source>
        <dbReference type="ARBA" id="ARBA00022630"/>
    </source>
</evidence>
<evidence type="ECO:0000256" key="4">
    <source>
        <dbReference type="ARBA" id="ARBA00023002"/>
    </source>
</evidence>
<gene>
    <name evidence="6" type="ORF">Ocin01_09211</name>
</gene>
<accession>A0A1D2MWN2</accession>
<comment type="cofactor">
    <cofactor evidence="5">
        <name>FAD</name>
        <dbReference type="ChEBI" id="CHEBI:57692"/>
    </cofactor>
</comment>
<evidence type="ECO:0000256" key="5">
    <source>
        <dbReference type="RuleBase" id="RU361177"/>
    </source>
</evidence>
<dbReference type="OrthoDB" id="66881at2759"/>
<dbReference type="EMBL" id="LJIJ01000439">
    <property type="protein sequence ID" value="ODM97467.1"/>
    <property type="molecule type" value="Genomic_DNA"/>
</dbReference>
<dbReference type="Pfam" id="PF00743">
    <property type="entry name" value="FMO-like"/>
    <property type="match status" value="1"/>
</dbReference>
<dbReference type="SUPFAM" id="SSF51905">
    <property type="entry name" value="FAD/NAD(P)-binding domain"/>
    <property type="match status" value="1"/>
</dbReference>
<dbReference type="PANTHER" id="PTHR42877">
    <property type="entry name" value="L-ORNITHINE N(5)-MONOOXYGENASE-RELATED"/>
    <property type="match status" value="1"/>
</dbReference>
<proteinExistence type="inferred from homology"/>
<dbReference type="GO" id="GO:0004499">
    <property type="term" value="F:N,N-dimethylaniline monooxygenase activity"/>
    <property type="evidence" value="ECO:0007669"/>
    <property type="project" value="InterPro"/>
</dbReference>
<keyword evidence="3 5" id="KW-0274">FAD</keyword>
<dbReference type="GO" id="GO:0050661">
    <property type="term" value="F:NADP binding"/>
    <property type="evidence" value="ECO:0007669"/>
    <property type="project" value="InterPro"/>
</dbReference>
<keyword evidence="5 6" id="KW-0503">Monooxygenase</keyword>
<dbReference type="InterPro" id="IPR020946">
    <property type="entry name" value="Flavin_mOase-like"/>
</dbReference>
<comment type="caution">
    <text evidence="6">The sequence shown here is derived from an EMBL/GenBank/DDBJ whole genome shotgun (WGS) entry which is preliminary data.</text>
</comment>
<keyword evidence="4 5" id="KW-0560">Oxidoreductase</keyword>
<evidence type="ECO:0000256" key="1">
    <source>
        <dbReference type="ARBA" id="ARBA00010139"/>
    </source>
</evidence>
<sequence>MLESPQICIIGAGMGGICAAIQLKQKLNITSFTLFDENHDVGGTWLVNTYPGCACDVPSHVYSYSFEKNPNWSKQYPDQKEILEYIRNVATKHDLLENVRLQHRVNNLRWDEGEGKWHVTFLNMNTGLEMTLKFDIVISAVGVLRVPNYPAQFENFKGPKLHTANWNSEINLEDKIVAIVGTGASALQVIPEIVDKVKELIVYQRRPAWIFPKDQFEYSTWLQQAFEKVPGLQWAWRCILFLWFEYTFWGFRLNSWIRMGLSAYVKRHLKNQVKDPVLRAKLAPNYEMGCKRVGLSSEYYPAMSKPNTRLLCPFKIIGRGGKDLHQKWKAEGPTAYLGIISHAAPNLFFLVGPNTATAHNSLLFQMECQVGWVVNAVKEMVLRKARTIAVKRQAEDKYMQFVQSSFDGTVWNSSCGSWYADERGVITLLWPKSLVTYYFSTRRVDCSKLEFS</sequence>
<dbReference type="STRING" id="48709.A0A1D2MWN2"/>
<keyword evidence="7" id="KW-1185">Reference proteome</keyword>
<dbReference type="AlphaFoldDB" id="A0A1D2MWN2"/>
<dbReference type="Proteomes" id="UP000094527">
    <property type="component" value="Unassembled WGS sequence"/>
</dbReference>
<organism evidence="6 7">
    <name type="scientific">Orchesella cincta</name>
    <name type="common">Springtail</name>
    <name type="synonym">Podura cincta</name>
    <dbReference type="NCBI Taxonomy" id="48709"/>
    <lineage>
        <taxon>Eukaryota</taxon>
        <taxon>Metazoa</taxon>
        <taxon>Ecdysozoa</taxon>
        <taxon>Arthropoda</taxon>
        <taxon>Hexapoda</taxon>
        <taxon>Collembola</taxon>
        <taxon>Entomobryomorpha</taxon>
        <taxon>Entomobryoidea</taxon>
        <taxon>Orchesellidae</taxon>
        <taxon>Orchesellinae</taxon>
        <taxon>Orchesella</taxon>
    </lineage>
</organism>
<reference evidence="6 7" key="1">
    <citation type="journal article" date="2016" name="Genome Biol. Evol.">
        <title>Gene Family Evolution Reflects Adaptation to Soil Environmental Stressors in the Genome of the Collembolan Orchesella cincta.</title>
        <authorList>
            <person name="Faddeeva-Vakhrusheva A."/>
            <person name="Derks M.F."/>
            <person name="Anvar S.Y."/>
            <person name="Agamennone V."/>
            <person name="Suring W."/>
            <person name="Smit S."/>
            <person name="van Straalen N.M."/>
            <person name="Roelofs D."/>
        </authorList>
    </citation>
    <scope>NUCLEOTIDE SEQUENCE [LARGE SCALE GENOMIC DNA]</scope>
    <source>
        <tissue evidence="6">Mixed pool</tissue>
    </source>
</reference>